<feature type="region of interest" description="Disordered" evidence="1">
    <location>
        <begin position="30"/>
        <end position="67"/>
    </location>
</feature>
<dbReference type="RefSeq" id="XP_037166438.1">
    <property type="nucleotide sequence ID" value="XM_037306500.1"/>
</dbReference>
<gene>
    <name evidence="2" type="ORF">HO173_004578</name>
</gene>
<dbReference type="AlphaFoldDB" id="A0A8H6FYF0"/>
<dbReference type="Proteomes" id="UP000578531">
    <property type="component" value="Unassembled WGS sequence"/>
</dbReference>
<evidence type="ECO:0000313" key="2">
    <source>
        <dbReference type="EMBL" id="KAF6237110.1"/>
    </source>
</evidence>
<dbReference type="GeneID" id="59286242"/>
<protein>
    <submittedName>
        <fullName evidence="2">Uncharacterized protein</fullName>
    </submittedName>
</protein>
<keyword evidence="3" id="KW-1185">Reference proteome</keyword>
<proteinExistence type="predicted"/>
<organism evidence="2 3">
    <name type="scientific">Letharia columbiana</name>
    <dbReference type="NCBI Taxonomy" id="112416"/>
    <lineage>
        <taxon>Eukaryota</taxon>
        <taxon>Fungi</taxon>
        <taxon>Dikarya</taxon>
        <taxon>Ascomycota</taxon>
        <taxon>Pezizomycotina</taxon>
        <taxon>Lecanoromycetes</taxon>
        <taxon>OSLEUM clade</taxon>
        <taxon>Lecanoromycetidae</taxon>
        <taxon>Lecanorales</taxon>
        <taxon>Lecanorineae</taxon>
        <taxon>Parmeliaceae</taxon>
        <taxon>Letharia</taxon>
    </lineage>
</organism>
<name>A0A8H6FYF0_9LECA</name>
<reference evidence="2 3" key="1">
    <citation type="journal article" date="2020" name="Genomics">
        <title>Complete, high-quality genomes from long-read metagenomic sequencing of two wolf lichen thalli reveals enigmatic genome architecture.</title>
        <authorList>
            <person name="McKenzie S.K."/>
            <person name="Walston R.F."/>
            <person name="Allen J.L."/>
        </authorList>
    </citation>
    <scope>NUCLEOTIDE SEQUENCE [LARGE SCALE GENOMIC DNA]</scope>
    <source>
        <strain evidence="2">WasteWater2</strain>
    </source>
</reference>
<dbReference type="EMBL" id="JACCJC010000015">
    <property type="protein sequence ID" value="KAF6237110.1"/>
    <property type="molecule type" value="Genomic_DNA"/>
</dbReference>
<evidence type="ECO:0000256" key="1">
    <source>
        <dbReference type="SAM" id="MobiDB-lite"/>
    </source>
</evidence>
<accession>A0A8H6FYF0</accession>
<comment type="caution">
    <text evidence="2">The sequence shown here is derived from an EMBL/GenBank/DDBJ whole genome shotgun (WGS) entry which is preliminary data.</text>
</comment>
<feature type="compositionally biased region" description="Basic and acidic residues" evidence="1">
    <location>
        <begin position="38"/>
        <end position="67"/>
    </location>
</feature>
<sequence>MTMEHRHGGAPKGCLVRMGIRAVAGGVGLASESVNAHTESKAGTDKNKHRNLDIGKDTGHDLEDERK</sequence>
<evidence type="ECO:0000313" key="3">
    <source>
        <dbReference type="Proteomes" id="UP000578531"/>
    </source>
</evidence>